<dbReference type="InterPro" id="IPR005546">
    <property type="entry name" value="Autotransporte_beta"/>
</dbReference>
<evidence type="ECO:0000313" key="3">
    <source>
        <dbReference type="EMBL" id="EGF90617.1"/>
    </source>
</evidence>
<reference evidence="4" key="1">
    <citation type="submission" date="2011-03" db="EMBL/GenBank/DDBJ databases">
        <title>Draft genome sequence of Brevundimonas diminuta.</title>
        <authorList>
            <person name="Brown P.J.B."/>
            <person name="Buechlein A."/>
            <person name="Hemmerich C."/>
            <person name="Brun Y.V."/>
        </authorList>
    </citation>
    <scope>NUCLEOTIDE SEQUENCE [LARGE SCALE GENOMIC DNA]</scope>
    <source>
        <strain evidence="4">C19</strain>
    </source>
</reference>
<name>F4QQY0_9CAUL</name>
<keyword evidence="1" id="KW-0732">Signal</keyword>
<feature type="domain" description="Autotransporter" evidence="2">
    <location>
        <begin position="833"/>
        <end position="1105"/>
    </location>
</feature>
<feature type="signal peptide" evidence="1">
    <location>
        <begin position="1"/>
        <end position="27"/>
    </location>
</feature>
<dbReference type="InterPro" id="IPR036709">
    <property type="entry name" value="Autotransporte_beta_dom_sf"/>
</dbReference>
<dbReference type="SMART" id="SM00869">
    <property type="entry name" value="Autotransporter"/>
    <property type="match status" value="1"/>
</dbReference>
<dbReference type="PROSITE" id="PS51208">
    <property type="entry name" value="AUTOTRANSPORTER"/>
    <property type="match status" value="1"/>
</dbReference>
<dbReference type="AlphaFoldDB" id="F4QQY0"/>
<keyword evidence="4" id="KW-1185">Reference proteome</keyword>
<feature type="chain" id="PRO_5003321054" evidence="1">
    <location>
        <begin position="28"/>
        <end position="1105"/>
    </location>
</feature>
<proteinExistence type="predicted"/>
<gene>
    <name evidence="3" type="ORF">ABI_36470</name>
</gene>
<dbReference type="eggNOG" id="COG4625">
    <property type="taxonomic scope" value="Bacteria"/>
</dbReference>
<accession>F4QQY0</accession>
<evidence type="ECO:0000256" key="1">
    <source>
        <dbReference type="SAM" id="SignalP"/>
    </source>
</evidence>
<evidence type="ECO:0000259" key="2">
    <source>
        <dbReference type="PROSITE" id="PS51208"/>
    </source>
</evidence>
<dbReference type="EMBL" id="GL883079">
    <property type="protein sequence ID" value="EGF90617.1"/>
    <property type="molecule type" value="Genomic_DNA"/>
</dbReference>
<protein>
    <submittedName>
        <fullName evidence="3">Outer membrane autotransporter barrel domain-containing protein</fullName>
    </submittedName>
</protein>
<dbReference type="SUPFAM" id="SSF103515">
    <property type="entry name" value="Autotransporter"/>
    <property type="match status" value="1"/>
</dbReference>
<dbReference type="STRING" id="715226.ABI_36470"/>
<dbReference type="OrthoDB" id="7613961at2"/>
<dbReference type="HOGENOM" id="CLU_010547_0_0_5"/>
<organism evidence="3 4">
    <name type="scientific">Asticcacaulis biprosthecium C19</name>
    <dbReference type="NCBI Taxonomy" id="715226"/>
    <lineage>
        <taxon>Bacteria</taxon>
        <taxon>Pseudomonadati</taxon>
        <taxon>Pseudomonadota</taxon>
        <taxon>Alphaproteobacteria</taxon>
        <taxon>Caulobacterales</taxon>
        <taxon>Caulobacteraceae</taxon>
        <taxon>Asticcacaulis</taxon>
    </lineage>
</organism>
<sequence length="1105" mass="114040">MRKNRLMTATALSMTLAALSLTGPALAATTISTATTAPVNTTTAGDLTVTTAGSITLTSGTAITVNSDNDVTLNGKIDMLKSAAGSTAILVDGGRTADLTINANITVGDNFTVVDTNGDGILEAPYADEAQRYGIRSTGATPFIGNFEFKSGAATPLAAPVNTIQVEGKNSYAIRFENNVQGNFTMDGSIKMDGDNNVGVSLENGVTGTTYLSGAIATHGKDSSAVVLKGEFDGAVIIDGSYSATGYAVTERPGNEAMKKILATPSDLYQSGVLVDIAGNVDKGIQIGSTLAGTIVDTTNDDEDGNGIVDTNQSNAALNSYGSAPALRIASTTQDLTIGGLVYNSKAVTPPAINYALSIGGTVTGQGVFRNVNATGVQLGGVAGGHSVTLANGVQVRGTVVGSAFGGTATALLFGAGATTPLLDVEGAIRGAAERDLLTTTTTGTTPTTTYDAVPGHARGIDIAAGATLPTINIKKGGSVYATSVGSQNTAIAIRDQSNTLTTITNNAGINATVTGTDDNGDQVMDTIATPGIAIDTRNNTVGLTLSQVDIAPADTEADNKIPAPFIIGDILLGSGNDSVSSNGGLIGGNINLGAGNDSLALTKASLIGNVDFGSGDNTFTLAGKSSFIGKATGTGSVAVDISDGIAFFNTGTNLNTTTFNVGAASTLGVVLNPDSPASQLFTGSGAVTFANGSTVDVRPTKVFTAPTSFTVLTTTSTISLGTVTTRIPYIYSTDLSKAAVTGGGEALKANVRLKTQSEAQYSDNQYAALIPVLTVMGQDALGSKAVLTEYTREGFDRVYNQYLPDYSGENILGLSLGSASLNRSLGSLTLIPGNGAGQYWLQEYGYQTKRDYADTAGFESTGFSFAGGREAEVYGNQTVGFYLSYTAATPTDTFAISEEEMINSDVTVGGYWRLKTGAFKGWAHAGVGFTNFESLRQNSTLAYTSKAEWGGFSYSGGVGASVDYQLGKISITPMVLADYYALSEEEHAEAGGGDYFDLTVSERDSHLLSSTAMLNFSYGRFFLKPELWFGYKQNISAEIANTVANFKNGTPFTLTGGDLEGGGPIAGFRVSADNEWSYFGIEGDYEKQDTYTNYSIALRTRFQF</sequence>
<dbReference type="Proteomes" id="UP000006512">
    <property type="component" value="Unassembled WGS sequence"/>
</dbReference>
<evidence type="ECO:0000313" key="4">
    <source>
        <dbReference type="Proteomes" id="UP000006512"/>
    </source>
</evidence>